<name>A0A401GH96_9APHY</name>
<feature type="domain" description="NADP-dependent oxidoreductase" evidence="6">
    <location>
        <begin position="32"/>
        <end position="267"/>
    </location>
</feature>
<evidence type="ECO:0000256" key="5">
    <source>
        <dbReference type="PIRSR" id="PIRSR000097-3"/>
    </source>
</evidence>
<dbReference type="AlphaFoldDB" id="A0A401GH96"/>
<dbReference type="Proteomes" id="UP000287166">
    <property type="component" value="Unassembled WGS sequence"/>
</dbReference>
<dbReference type="PIRSF" id="PIRSF000097">
    <property type="entry name" value="AKR"/>
    <property type="match status" value="1"/>
</dbReference>
<dbReference type="PRINTS" id="PR00069">
    <property type="entry name" value="ALDKETRDTASE"/>
</dbReference>
<feature type="binding site" evidence="4">
    <location>
        <position position="116"/>
    </location>
    <ligand>
        <name>substrate</name>
    </ligand>
</feature>
<dbReference type="PANTHER" id="PTHR43827:SF13">
    <property type="entry name" value="ALDO_KETO REDUCTASE FAMILY PROTEIN"/>
    <property type="match status" value="1"/>
</dbReference>
<organism evidence="7 8">
    <name type="scientific">Sparassis crispa</name>
    <dbReference type="NCBI Taxonomy" id="139825"/>
    <lineage>
        <taxon>Eukaryota</taxon>
        <taxon>Fungi</taxon>
        <taxon>Dikarya</taxon>
        <taxon>Basidiomycota</taxon>
        <taxon>Agaricomycotina</taxon>
        <taxon>Agaricomycetes</taxon>
        <taxon>Polyporales</taxon>
        <taxon>Sparassidaceae</taxon>
        <taxon>Sparassis</taxon>
    </lineage>
</organism>
<dbReference type="PROSITE" id="PS00063">
    <property type="entry name" value="ALDOKETO_REDUCTASE_3"/>
    <property type="match status" value="1"/>
</dbReference>
<dbReference type="PANTHER" id="PTHR43827">
    <property type="entry name" value="2,5-DIKETO-D-GLUCONIC ACID REDUCTASE"/>
    <property type="match status" value="1"/>
</dbReference>
<dbReference type="GeneID" id="38778390"/>
<reference evidence="7 8" key="1">
    <citation type="journal article" date="2018" name="Sci. Rep.">
        <title>Genome sequence of the cauliflower mushroom Sparassis crispa (Hanabiratake) and its association with beneficial usage.</title>
        <authorList>
            <person name="Kiyama R."/>
            <person name="Furutani Y."/>
            <person name="Kawaguchi K."/>
            <person name="Nakanishi T."/>
        </authorList>
    </citation>
    <scope>NUCLEOTIDE SEQUENCE [LARGE SCALE GENOMIC DNA]</scope>
</reference>
<dbReference type="InterPro" id="IPR023210">
    <property type="entry name" value="NADP_OxRdtase_dom"/>
</dbReference>
<feature type="site" description="Lowers pKa of active site Tyr" evidence="5">
    <location>
        <position position="77"/>
    </location>
</feature>
<dbReference type="CDD" id="cd19071">
    <property type="entry name" value="AKR_AKR1-5-like"/>
    <property type="match status" value="1"/>
</dbReference>
<dbReference type="Pfam" id="PF00248">
    <property type="entry name" value="Aldo_ket_red"/>
    <property type="match status" value="1"/>
</dbReference>
<gene>
    <name evidence="7" type="ORF">SCP_0312020</name>
</gene>
<dbReference type="STRING" id="139825.A0A401GH96"/>
<dbReference type="PROSITE" id="PS00062">
    <property type="entry name" value="ALDOKETO_REDUCTASE_2"/>
    <property type="match status" value="1"/>
</dbReference>
<proteinExistence type="inferred from homology"/>
<accession>A0A401GH96</accession>
<dbReference type="OrthoDB" id="416253at2759"/>
<feature type="active site" description="Proton donor" evidence="3">
    <location>
        <position position="52"/>
    </location>
</feature>
<dbReference type="InParanoid" id="A0A401GH96"/>
<protein>
    <submittedName>
        <fullName evidence="7">Uncharacterized oxidoreductase</fullName>
    </submittedName>
</protein>
<sequence>MAGLTIKSSVRLSSGYNMPLLGFGVYQNYTTRESVLQAFAAGYRHVDSAQAYRNEAHVGEAVRESGLDRGDLFITTKCINKTHGYESTLRGVDLSLEKFGFGTFTRYNYVDLFLIHDPMSGTERRLQTYKALQEARKSGKIRSVGVSNYGVKHLEEIRKAGMEMPSVNQIELHPFCRQKPIVAYCKEHSIVVQAYCPIIRGKMDHPTIQKLAEKYKRDPAQVLLRWSLQKGFVPLPKSATPARIRSNAQLYDFALDDEDISSLDALDRGKEGAVSWNPVDVE</sequence>
<dbReference type="InterPro" id="IPR036812">
    <property type="entry name" value="NAD(P)_OxRdtase_dom_sf"/>
</dbReference>
<keyword evidence="2" id="KW-0560">Oxidoreductase</keyword>
<dbReference type="EMBL" id="BFAD01000003">
    <property type="protein sequence ID" value="GBE81473.1"/>
    <property type="molecule type" value="Genomic_DNA"/>
</dbReference>
<evidence type="ECO:0000313" key="8">
    <source>
        <dbReference type="Proteomes" id="UP000287166"/>
    </source>
</evidence>
<dbReference type="FunFam" id="3.20.20.100:FF:000015">
    <property type="entry name" value="Oxidoreductase, aldo/keto reductase family"/>
    <property type="match status" value="1"/>
</dbReference>
<keyword evidence="8" id="KW-1185">Reference proteome</keyword>
<evidence type="ECO:0000259" key="6">
    <source>
        <dbReference type="Pfam" id="PF00248"/>
    </source>
</evidence>
<evidence type="ECO:0000256" key="3">
    <source>
        <dbReference type="PIRSR" id="PIRSR000097-1"/>
    </source>
</evidence>
<dbReference type="InterPro" id="IPR020471">
    <property type="entry name" value="AKR"/>
</dbReference>
<dbReference type="SUPFAM" id="SSF51430">
    <property type="entry name" value="NAD(P)-linked oxidoreductase"/>
    <property type="match status" value="1"/>
</dbReference>
<dbReference type="Gene3D" id="3.20.20.100">
    <property type="entry name" value="NADP-dependent oxidoreductase domain"/>
    <property type="match status" value="1"/>
</dbReference>
<evidence type="ECO:0000256" key="1">
    <source>
        <dbReference type="ARBA" id="ARBA00007905"/>
    </source>
</evidence>
<dbReference type="InterPro" id="IPR018170">
    <property type="entry name" value="Aldo/ket_reductase_CS"/>
</dbReference>
<evidence type="ECO:0000256" key="2">
    <source>
        <dbReference type="ARBA" id="ARBA00023002"/>
    </source>
</evidence>
<evidence type="ECO:0000313" key="7">
    <source>
        <dbReference type="EMBL" id="GBE81473.1"/>
    </source>
</evidence>
<comment type="similarity">
    <text evidence="1">Belongs to the aldo/keto reductase family.</text>
</comment>
<comment type="caution">
    <text evidence="7">The sequence shown here is derived from an EMBL/GenBank/DDBJ whole genome shotgun (WGS) entry which is preliminary data.</text>
</comment>
<evidence type="ECO:0000256" key="4">
    <source>
        <dbReference type="PIRSR" id="PIRSR000097-2"/>
    </source>
</evidence>
<dbReference type="RefSeq" id="XP_027612386.1">
    <property type="nucleotide sequence ID" value="XM_027756585.1"/>
</dbReference>
<dbReference type="GO" id="GO:0016491">
    <property type="term" value="F:oxidoreductase activity"/>
    <property type="evidence" value="ECO:0007669"/>
    <property type="project" value="UniProtKB-KW"/>
</dbReference>
<dbReference type="PROSITE" id="PS00798">
    <property type="entry name" value="ALDOKETO_REDUCTASE_1"/>
    <property type="match status" value="1"/>
</dbReference>